<dbReference type="EMBL" id="WTUW01000001">
    <property type="protein sequence ID" value="MZR29033.1"/>
    <property type="molecule type" value="Genomic_DNA"/>
</dbReference>
<organism evidence="2 3">
    <name type="scientific">Sneathiella litorea</name>
    <dbReference type="NCBI Taxonomy" id="2606216"/>
    <lineage>
        <taxon>Bacteria</taxon>
        <taxon>Pseudomonadati</taxon>
        <taxon>Pseudomonadota</taxon>
        <taxon>Alphaproteobacteria</taxon>
        <taxon>Sneathiellales</taxon>
        <taxon>Sneathiellaceae</taxon>
        <taxon>Sneathiella</taxon>
    </lineage>
</organism>
<dbReference type="PROSITE" id="PS51257">
    <property type="entry name" value="PROKAR_LIPOPROTEIN"/>
    <property type="match status" value="1"/>
</dbReference>
<evidence type="ECO:0000256" key="1">
    <source>
        <dbReference type="SAM" id="SignalP"/>
    </source>
</evidence>
<name>A0A6L8W376_9PROT</name>
<evidence type="ECO:0000313" key="2">
    <source>
        <dbReference type="EMBL" id="MZR29033.1"/>
    </source>
</evidence>
<evidence type="ECO:0008006" key="4">
    <source>
        <dbReference type="Google" id="ProtNLM"/>
    </source>
</evidence>
<feature type="signal peptide" evidence="1">
    <location>
        <begin position="1"/>
        <end position="21"/>
    </location>
</feature>
<protein>
    <recommendedName>
        <fullName evidence="4">TNase-like domain-containing protein</fullName>
    </recommendedName>
</protein>
<proteinExistence type="predicted"/>
<dbReference type="Gene3D" id="2.40.50.90">
    <property type="match status" value="1"/>
</dbReference>
<dbReference type="RefSeq" id="WP_161313527.1">
    <property type="nucleotide sequence ID" value="NZ_WTUW01000001.1"/>
</dbReference>
<evidence type="ECO:0000313" key="3">
    <source>
        <dbReference type="Proteomes" id="UP000476030"/>
    </source>
</evidence>
<comment type="caution">
    <text evidence="2">The sequence shown here is derived from an EMBL/GenBank/DDBJ whole genome shotgun (WGS) entry which is preliminary data.</text>
</comment>
<accession>A0A6L8W376</accession>
<keyword evidence="3" id="KW-1185">Reference proteome</keyword>
<feature type="chain" id="PRO_5026701606" description="TNase-like domain-containing protein" evidence="1">
    <location>
        <begin position="22"/>
        <end position="259"/>
    </location>
</feature>
<dbReference type="InterPro" id="IPR035437">
    <property type="entry name" value="SNase_OB-fold_sf"/>
</dbReference>
<keyword evidence="1" id="KW-0732">Signal</keyword>
<dbReference type="SUPFAM" id="SSF50199">
    <property type="entry name" value="Staphylococcal nuclease"/>
    <property type="match status" value="1"/>
</dbReference>
<sequence>MRFLVFLIGMTCFGAVSIACADSDLQIHVAEKIERNLIVTADDMSVALYGVRLMDEEWNPQLYRSVQEYLRASLEPTSFKLDLTAFQQTGAGQNRYGDLQGKILLADGRWLQEQLIFQGYGLWSGAPSYPPALKERLIQAEKSAALEKLGLWRHFEIINANEPAEQFWHGQFIVAKGVVQEVYRRASVTYLNFGEDWRDDFTAAIPSRSRKKFEQDGWKLEDLKNRTVTVRGLVRFYNGPYLELDFPEQLEISEAEDKG</sequence>
<dbReference type="Proteomes" id="UP000476030">
    <property type="component" value="Unassembled WGS sequence"/>
</dbReference>
<reference evidence="2 3" key="1">
    <citation type="submission" date="2019-12" db="EMBL/GenBank/DDBJ databases">
        <title>Snethiella sp. nov. sp. isolated from sea sand.</title>
        <authorList>
            <person name="Kim J."/>
            <person name="Jeong S.E."/>
            <person name="Jung H.S."/>
            <person name="Jeon C.O."/>
        </authorList>
    </citation>
    <scope>NUCLEOTIDE SEQUENCE [LARGE SCALE GENOMIC DNA]</scope>
    <source>
        <strain evidence="2 3">DP05</strain>
    </source>
</reference>
<dbReference type="AlphaFoldDB" id="A0A6L8W376"/>
<gene>
    <name evidence="2" type="ORF">GQE98_00145</name>
</gene>